<dbReference type="HOGENOM" id="CLU_913381_0_0_1"/>
<dbReference type="InParanoid" id="M1DXB8"/>
<evidence type="ECO:0000313" key="2">
    <source>
        <dbReference type="EnsemblPlants" id="PGSC0003DMT400095921"/>
    </source>
</evidence>
<dbReference type="PaxDb" id="4113-PGSC0003DMT400095921"/>
<evidence type="ECO:0000313" key="3">
    <source>
        <dbReference type="Proteomes" id="UP000011115"/>
    </source>
</evidence>
<dbReference type="Gramene" id="PGSC0003DMT400095921">
    <property type="protein sequence ID" value="PGSC0003DMT400095921"/>
    <property type="gene ID" value="PGSC0003DMG400045492"/>
</dbReference>
<organism evidence="2 3">
    <name type="scientific">Solanum tuberosum</name>
    <name type="common">Potato</name>
    <dbReference type="NCBI Taxonomy" id="4113"/>
    <lineage>
        <taxon>Eukaryota</taxon>
        <taxon>Viridiplantae</taxon>
        <taxon>Streptophyta</taxon>
        <taxon>Embryophyta</taxon>
        <taxon>Tracheophyta</taxon>
        <taxon>Spermatophyta</taxon>
        <taxon>Magnoliopsida</taxon>
        <taxon>eudicotyledons</taxon>
        <taxon>Gunneridae</taxon>
        <taxon>Pentapetalae</taxon>
        <taxon>asterids</taxon>
        <taxon>lamiids</taxon>
        <taxon>Solanales</taxon>
        <taxon>Solanaceae</taxon>
        <taxon>Solanoideae</taxon>
        <taxon>Solaneae</taxon>
        <taxon>Solanum</taxon>
    </lineage>
</organism>
<protein>
    <submittedName>
        <fullName evidence="2">Uncharacterized protein</fullName>
    </submittedName>
</protein>
<reference evidence="2" key="2">
    <citation type="submission" date="2015-06" db="UniProtKB">
        <authorList>
            <consortium name="EnsemblPlants"/>
        </authorList>
    </citation>
    <scope>IDENTIFICATION</scope>
    <source>
        <strain evidence="2">DM1-3 516 R44</strain>
    </source>
</reference>
<accession>M1DXB8</accession>
<sequence>MKVSGVSSHVVNTKAKTVAQEEACAVGKDEEITTDDTMVQYLNIHEVDPVARQQLIDCFRSMWTVERCEDCFNNGIVNKSSGFKNRQIMPETRVEEADIKAFPNIYRIFQFHQFDWMNNAPGEYSSHLTREFYSSYAATLMNFVATRRQLNGGRKTLPVLGVHSTQFWFGLAPTLNSRKPRPRPLIFQQRNPKASNNTKASDANSNIPKRRSTFTSNVHLQIVSAWHCNCNICNNNGAVRSVHIVKKERYCVDSANSNDVRIQSEANDTTQLRLTRVEIIASSQKSHVVYRLPQRLNSLIRTGFQ</sequence>
<dbReference type="Proteomes" id="UP000011115">
    <property type="component" value="Unassembled WGS sequence"/>
</dbReference>
<dbReference type="AlphaFoldDB" id="M1DXB8"/>
<name>M1DXB8_SOLTU</name>
<reference evidence="3" key="1">
    <citation type="journal article" date="2011" name="Nature">
        <title>Genome sequence and analysis of the tuber crop potato.</title>
        <authorList>
            <consortium name="The Potato Genome Sequencing Consortium"/>
        </authorList>
    </citation>
    <scope>NUCLEOTIDE SEQUENCE [LARGE SCALE GENOMIC DNA]</scope>
    <source>
        <strain evidence="3">cv. DM1-3 516 R44</strain>
    </source>
</reference>
<proteinExistence type="predicted"/>
<keyword evidence="3" id="KW-1185">Reference proteome</keyword>
<evidence type="ECO:0000256" key="1">
    <source>
        <dbReference type="SAM" id="MobiDB-lite"/>
    </source>
</evidence>
<feature type="region of interest" description="Disordered" evidence="1">
    <location>
        <begin position="190"/>
        <end position="210"/>
    </location>
</feature>
<dbReference type="EnsemblPlants" id="PGSC0003DMT400095921">
    <property type="protein sequence ID" value="PGSC0003DMT400095921"/>
    <property type="gene ID" value="PGSC0003DMG400045492"/>
</dbReference>